<evidence type="ECO:0000313" key="9">
    <source>
        <dbReference type="Proteomes" id="UP000774617"/>
    </source>
</evidence>
<dbReference type="PRINTS" id="PR00465">
    <property type="entry name" value="EP450IV"/>
</dbReference>
<dbReference type="Pfam" id="PF00067">
    <property type="entry name" value="p450"/>
    <property type="match status" value="1"/>
</dbReference>
<feature type="transmembrane region" description="Helical" evidence="7">
    <location>
        <begin position="24"/>
        <end position="45"/>
    </location>
</feature>
<keyword evidence="6" id="KW-0349">Heme</keyword>
<evidence type="ECO:0000256" key="5">
    <source>
        <dbReference type="ARBA" id="ARBA00023004"/>
    </source>
</evidence>
<keyword evidence="9" id="KW-1185">Reference proteome</keyword>
<keyword evidence="4 6" id="KW-0560">Oxidoreductase</keyword>
<keyword evidence="5 6" id="KW-0408">Iron</keyword>
<evidence type="ECO:0000256" key="1">
    <source>
        <dbReference type="ARBA" id="ARBA00001971"/>
    </source>
</evidence>
<feature type="transmembrane region" description="Helical" evidence="7">
    <location>
        <begin position="304"/>
        <end position="327"/>
    </location>
</feature>
<keyword evidence="7" id="KW-0472">Membrane</keyword>
<evidence type="ECO:0000313" key="8">
    <source>
        <dbReference type="EMBL" id="KAH7062659.1"/>
    </source>
</evidence>
<dbReference type="SUPFAM" id="SSF48264">
    <property type="entry name" value="Cytochrome P450"/>
    <property type="match status" value="1"/>
</dbReference>
<gene>
    <name evidence="8" type="ORF">B0J12DRAFT_242632</name>
</gene>
<keyword evidence="6" id="KW-0503">Monooxygenase</keyword>
<protein>
    <submittedName>
        <fullName evidence="8">Cytochrome P450</fullName>
    </submittedName>
</protein>
<reference evidence="8 9" key="1">
    <citation type="journal article" date="2021" name="Nat. Commun.">
        <title>Genetic determinants of endophytism in the Arabidopsis root mycobiome.</title>
        <authorList>
            <person name="Mesny F."/>
            <person name="Miyauchi S."/>
            <person name="Thiergart T."/>
            <person name="Pickel B."/>
            <person name="Atanasova L."/>
            <person name="Karlsson M."/>
            <person name="Huettel B."/>
            <person name="Barry K.W."/>
            <person name="Haridas S."/>
            <person name="Chen C."/>
            <person name="Bauer D."/>
            <person name="Andreopoulos W."/>
            <person name="Pangilinan J."/>
            <person name="LaButti K."/>
            <person name="Riley R."/>
            <person name="Lipzen A."/>
            <person name="Clum A."/>
            <person name="Drula E."/>
            <person name="Henrissat B."/>
            <person name="Kohler A."/>
            <person name="Grigoriev I.V."/>
            <person name="Martin F.M."/>
            <person name="Hacquard S."/>
        </authorList>
    </citation>
    <scope>NUCLEOTIDE SEQUENCE [LARGE SCALE GENOMIC DNA]</scope>
    <source>
        <strain evidence="8 9">MPI-SDFR-AT-0080</strain>
    </source>
</reference>
<sequence length="544" mass="60685">MNLSNSSFHSVQIARESIELPGSVLNNLTVLLLTSTVALISLYFLRADPLAHIPILAAERGDEKERRALFLKDAKSLYLEGRKKFGDGVYQITTSRHSKTIVVPTKFLEELRKLPDDTLCNQCAADETLESKYTRLNTHEPVHGHVLKTSLTPSLRRMNPRISAEIDHAVHANLPSQPAWTSVNIHHALLRIVASATGCIGIGAPLCRDDQYLAVTANYAGHVMAAGTAASRVPLWLRPVLAPRLPEVKKLDALLAEAEAFMRPVIEERKRAMAEGKPAEGDLLQWMLETDRARFGLEDDRKVVTAYLGFVFAAIHSTTVVATNILYSLAAMRDFIPELREEIRRAVDSHGGVLSFEALQKMMKLDSVMKESMRLYPLQHGPFFSPSANFQRKVLRPFTLSTGVRIPSNTVLEFPTVTTSLDPSVFPDPHTFDPLRFYRIRTAPGADHSLNQFVTVSADATWWGWGSHACPGRFFAANEIKMVVAQIVLEWDVKMPGVGEGEALGSRELGGPWGEVGRWRNWEVGNFCFPDPTKELLFQRIMKD</sequence>
<dbReference type="PANTHER" id="PTHR46206">
    <property type="entry name" value="CYTOCHROME P450"/>
    <property type="match status" value="1"/>
</dbReference>
<keyword evidence="3 6" id="KW-0479">Metal-binding</keyword>
<name>A0ABQ8GU74_9PEZI</name>
<evidence type="ECO:0000256" key="7">
    <source>
        <dbReference type="SAM" id="Phobius"/>
    </source>
</evidence>
<keyword evidence="7" id="KW-1133">Transmembrane helix</keyword>
<evidence type="ECO:0000256" key="4">
    <source>
        <dbReference type="ARBA" id="ARBA00023002"/>
    </source>
</evidence>
<organism evidence="8 9">
    <name type="scientific">Macrophomina phaseolina</name>
    <dbReference type="NCBI Taxonomy" id="35725"/>
    <lineage>
        <taxon>Eukaryota</taxon>
        <taxon>Fungi</taxon>
        <taxon>Dikarya</taxon>
        <taxon>Ascomycota</taxon>
        <taxon>Pezizomycotina</taxon>
        <taxon>Dothideomycetes</taxon>
        <taxon>Dothideomycetes incertae sedis</taxon>
        <taxon>Botryosphaeriales</taxon>
        <taxon>Botryosphaeriaceae</taxon>
        <taxon>Macrophomina</taxon>
    </lineage>
</organism>
<dbReference type="InterPro" id="IPR001128">
    <property type="entry name" value="Cyt_P450"/>
</dbReference>
<dbReference type="CDD" id="cd11041">
    <property type="entry name" value="CYP503A1-like"/>
    <property type="match status" value="1"/>
</dbReference>
<evidence type="ECO:0000256" key="6">
    <source>
        <dbReference type="RuleBase" id="RU000461"/>
    </source>
</evidence>
<dbReference type="PANTHER" id="PTHR46206:SF7">
    <property type="entry name" value="P450, PUTATIVE (EUROFUNG)-RELATED"/>
    <property type="match status" value="1"/>
</dbReference>
<proteinExistence type="inferred from homology"/>
<dbReference type="InterPro" id="IPR017972">
    <property type="entry name" value="Cyt_P450_CS"/>
</dbReference>
<dbReference type="Proteomes" id="UP000774617">
    <property type="component" value="Unassembled WGS sequence"/>
</dbReference>
<dbReference type="InterPro" id="IPR036396">
    <property type="entry name" value="Cyt_P450_sf"/>
</dbReference>
<dbReference type="EMBL" id="JAGTJR010000003">
    <property type="protein sequence ID" value="KAH7062659.1"/>
    <property type="molecule type" value="Genomic_DNA"/>
</dbReference>
<comment type="caution">
    <text evidence="8">The sequence shown here is derived from an EMBL/GenBank/DDBJ whole genome shotgun (WGS) entry which is preliminary data.</text>
</comment>
<evidence type="ECO:0000256" key="3">
    <source>
        <dbReference type="ARBA" id="ARBA00022723"/>
    </source>
</evidence>
<comment type="similarity">
    <text evidence="2 6">Belongs to the cytochrome P450 family.</text>
</comment>
<evidence type="ECO:0000256" key="2">
    <source>
        <dbReference type="ARBA" id="ARBA00010617"/>
    </source>
</evidence>
<dbReference type="PROSITE" id="PS00086">
    <property type="entry name" value="CYTOCHROME_P450"/>
    <property type="match status" value="1"/>
</dbReference>
<accession>A0ABQ8GU74</accession>
<dbReference type="Gene3D" id="1.10.630.10">
    <property type="entry name" value="Cytochrome P450"/>
    <property type="match status" value="1"/>
</dbReference>
<dbReference type="InterPro" id="IPR002403">
    <property type="entry name" value="Cyt_P450_E_grp-IV"/>
</dbReference>
<comment type="cofactor">
    <cofactor evidence="1">
        <name>heme</name>
        <dbReference type="ChEBI" id="CHEBI:30413"/>
    </cofactor>
</comment>
<keyword evidence="7" id="KW-0812">Transmembrane</keyword>